<dbReference type="InterPro" id="IPR017665">
    <property type="entry name" value="Guanylate_kinase"/>
</dbReference>
<dbReference type="Gene3D" id="3.40.50.300">
    <property type="entry name" value="P-loop containing nucleotide triphosphate hydrolases"/>
    <property type="match status" value="1"/>
</dbReference>
<feature type="domain" description="Guanylate kinase-like" evidence="13">
    <location>
        <begin position="3"/>
        <end position="181"/>
    </location>
</feature>
<reference evidence="14" key="1">
    <citation type="submission" date="2014-06" db="EMBL/GenBank/DDBJ databases">
        <title>Key roles for freshwater Actinobacteria revealed by deep metagenomic sequencing.</title>
        <authorList>
            <person name="Ghai R."/>
            <person name="Mizuno C.M."/>
            <person name="Picazo A."/>
            <person name="Camacho A."/>
            <person name="Rodriguez-Valera F."/>
        </authorList>
    </citation>
    <scope>NUCLEOTIDE SEQUENCE</scope>
</reference>
<evidence type="ECO:0000256" key="10">
    <source>
        <dbReference type="ARBA" id="ARBA00022840"/>
    </source>
</evidence>
<dbReference type="EC" id="2.7.4.8" evidence="4"/>
<dbReference type="Pfam" id="PF00625">
    <property type="entry name" value="Guanylate_kin"/>
    <property type="match status" value="1"/>
</dbReference>
<gene>
    <name evidence="14" type="ORF">GM51_22420</name>
</gene>
<comment type="caution">
    <text evidence="14">The sequence shown here is derived from an EMBL/GenBank/DDBJ whole genome shotgun (WGS) entry which is preliminary data.</text>
</comment>
<organism evidence="14">
    <name type="scientific">freshwater metagenome</name>
    <dbReference type="NCBI Taxonomy" id="449393"/>
    <lineage>
        <taxon>unclassified sequences</taxon>
        <taxon>metagenomes</taxon>
        <taxon>ecological metagenomes</taxon>
    </lineage>
</organism>
<keyword evidence="6" id="KW-0963">Cytoplasm</keyword>
<evidence type="ECO:0000256" key="6">
    <source>
        <dbReference type="ARBA" id="ARBA00022490"/>
    </source>
</evidence>
<dbReference type="GO" id="GO:0004385">
    <property type="term" value="F:GMP kinase activity"/>
    <property type="evidence" value="ECO:0007669"/>
    <property type="project" value="UniProtKB-EC"/>
</dbReference>
<comment type="catalytic activity">
    <reaction evidence="12">
        <text>GMP + ATP = GDP + ADP</text>
        <dbReference type="Rhea" id="RHEA:20780"/>
        <dbReference type="ChEBI" id="CHEBI:30616"/>
        <dbReference type="ChEBI" id="CHEBI:58115"/>
        <dbReference type="ChEBI" id="CHEBI:58189"/>
        <dbReference type="ChEBI" id="CHEBI:456216"/>
        <dbReference type="EC" id="2.7.4.8"/>
    </reaction>
</comment>
<dbReference type="PANTHER" id="PTHR23117">
    <property type="entry name" value="GUANYLATE KINASE-RELATED"/>
    <property type="match status" value="1"/>
</dbReference>
<evidence type="ECO:0000256" key="8">
    <source>
        <dbReference type="ARBA" id="ARBA00022741"/>
    </source>
</evidence>
<evidence type="ECO:0000256" key="4">
    <source>
        <dbReference type="ARBA" id="ARBA00012961"/>
    </source>
</evidence>
<sequence length="183" mass="20728">MKSKLVVLAGPSGVGKGTVVRELVRQKPQVFLSVSATTRKPRPEEKHDDHYVFLSDKEFKNEAANGNLLEYAEFAGAWYGTPRQPVEDRLNKNQVVILEIDLQGARQVKESMPDAFMIFLKPPSIDELKRRLIERGTEKPEELELRLKVATSEIEAENEFDAVVINEDVQSAVEQLIRLLNLT</sequence>
<evidence type="ECO:0000256" key="5">
    <source>
        <dbReference type="ARBA" id="ARBA00016296"/>
    </source>
</evidence>
<dbReference type="SUPFAM" id="SSF52540">
    <property type="entry name" value="P-loop containing nucleoside triphosphate hydrolases"/>
    <property type="match status" value="1"/>
</dbReference>
<evidence type="ECO:0000259" key="13">
    <source>
        <dbReference type="PROSITE" id="PS50052"/>
    </source>
</evidence>
<evidence type="ECO:0000256" key="2">
    <source>
        <dbReference type="ARBA" id="ARBA00004496"/>
    </source>
</evidence>
<dbReference type="InterPro" id="IPR008145">
    <property type="entry name" value="GK/Ca_channel_bsu"/>
</dbReference>
<evidence type="ECO:0000256" key="3">
    <source>
        <dbReference type="ARBA" id="ARBA00005790"/>
    </source>
</evidence>
<dbReference type="GO" id="GO:0005829">
    <property type="term" value="C:cytosol"/>
    <property type="evidence" value="ECO:0007669"/>
    <property type="project" value="TreeGrafter"/>
</dbReference>
<evidence type="ECO:0000256" key="11">
    <source>
        <dbReference type="ARBA" id="ARBA00030128"/>
    </source>
</evidence>
<dbReference type="PANTHER" id="PTHR23117:SF13">
    <property type="entry name" value="GUANYLATE KINASE"/>
    <property type="match status" value="1"/>
</dbReference>
<protein>
    <recommendedName>
        <fullName evidence="5">Guanylate kinase</fullName>
        <ecNumber evidence="4">2.7.4.8</ecNumber>
    </recommendedName>
    <alternativeName>
        <fullName evidence="11">GMP kinase</fullName>
    </alternativeName>
</protein>
<proteinExistence type="inferred from homology"/>
<dbReference type="InterPro" id="IPR027417">
    <property type="entry name" value="P-loop_NTPase"/>
</dbReference>
<name>A0A094PPQ7_9ZZZZ</name>
<evidence type="ECO:0000313" key="14">
    <source>
        <dbReference type="EMBL" id="KGA11654.1"/>
    </source>
</evidence>
<dbReference type="HAMAP" id="MF_00328">
    <property type="entry name" value="Guanylate_kinase"/>
    <property type="match status" value="1"/>
</dbReference>
<keyword evidence="9 14" id="KW-0418">Kinase</keyword>
<evidence type="ECO:0000256" key="12">
    <source>
        <dbReference type="ARBA" id="ARBA00048594"/>
    </source>
</evidence>
<evidence type="ECO:0000256" key="7">
    <source>
        <dbReference type="ARBA" id="ARBA00022679"/>
    </source>
</evidence>
<keyword evidence="8" id="KW-0547">Nucleotide-binding</keyword>
<accession>A0A094PPQ7</accession>
<dbReference type="InterPro" id="IPR008144">
    <property type="entry name" value="Guanylate_kin-like_dom"/>
</dbReference>
<dbReference type="SMART" id="SM00072">
    <property type="entry name" value="GuKc"/>
    <property type="match status" value="1"/>
</dbReference>
<keyword evidence="10" id="KW-0067">ATP-binding</keyword>
<dbReference type="Gene3D" id="3.30.63.10">
    <property type="entry name" value="Guanylate Kinase phosphate binding domain"/>
    <property type="match status" value="1"/>
</dbReference>
<keyword evidence="7" id="KW-0808">Transferase</keyword>
<comment type="function">
    <text evidence="1">Essential for recycling GMP and indirectly, cGMP.</text>
</comment>
<dbReference type="FunFam" id="3.30.63.10:FF:000005">
    <property type="entry name" value="Guanylate kinase"/>
    <property type="match status" value="1"/>
</dbReference>
<evidence type="ECO:0000256" key="9">
    <source>
        <dbReference type="ARBA" id="ARBA00022777"/>
    </source>
</evidence>
<comment type="subcellular location">
    <subcellularLocation>
        <location evidence="2">Cytoplasm</location>
    </subcellularLocation>
</comment>
<dbReference type="PROSITE" id="PS50052">
    <property type="entry name" value="GUANYLATE_KINASE_2"/>
    <property type="match status" value="1"/>
</dbReference>
<dbReference type="AlphaFoldDB" id="A0A094PPQ7"/>
<comment type="similarity">
    <text evidence="3">Belongs to the guanylate kinase family.</text>
</comment>
<dbReference type="EMBL" id="JNSL01000232">
    <property type="protein sequence ID" value="KGA11654.1"/>
    <property type="molecule type" value="Genomic_DNA"/>
</dbReference>
<dbReference type="NCBIfam" id="TIGR03263">
    <property type="entry name" value="guanyl_kin"/>
    <property type="match status" value="1"/>
</dbReference>
<dbReference type="CDD" id="cd00071">
    <property type="entry name" value="GMPK"/>
    <property type="match status" value="1"/>
</dbReference>
<dbReference type="GO" id="GO:0005524">
    <property type="term" value="F:ATP binding"/>
    <property type="evidence" value="ECO:0007669"/>
    <property type="project" value="UniProtKB-KW"/>
</dbReference>
<evidence type="ECO:0000256" key="1">
    <source>
        <dbReference type="ARBA" id="ARBA00003531"/>
    </source>
</evidence>